<dbReference type="EMBL" id="CP028519">
    <property type="protein sequence ID" value="AVY92794.1"/>
    <property type="molecule type" value="Genomic_DNA"/>
</dbReference>
<dbReference type="SUPFAM" id="SSF55729">
    <property type="entry name" value="Acyl-CoA N-acyltransferases (Nat)"/>
    <property type="match status" value="1"/>
</dbReference>
<proteinExistence type="predicted"/>
<dbReference type="GO" id="GO:0008791">
    <property type="term" value="F:arginine N-succinyltransferase activity"/>
    <property type="evidence" value="ECO:0007669"/>
    <property type="project" value="InterPro"/>
</dbReference>
<evidence type="ECO:0000256" key="3">
    <source>
        <dbReference type="ARBA" id="ARBA00023315"/>
    </source>
</evidence>
<dbReference type="OrthoDB" id="21121at2"/>
<evidence type="ECO:0000313" key="5">
    <source>
        <dbReference type="Proteomes" id="UP000244173"/>
    </source>
</evidence>
<dbReference type="PANTHER" id="PTHR30420:SF1">
    <property type="entry name" value="ARGININE N-SUCCINYLTRANSFERASE"/>
    <property type="match status" value="1"/>
</dbReference>
<protein>
    <submittedName>
        <fullName evidence="4">Arginine N-succinyltransferase</fullName>
    </submittedName>
</protein>
<evidence type="ECO:0000313" key="4">
    <source>
        <dbReference type="EMBL" id="AVY92794.1"/>
    </source>
</evidence>
<dbReference type="NCBIfam" id="TIGR03243">
    <property type="entry name" value="arg_catab_AOST"/>
    <property type="match status" value="1"/>
</dbReference>
<dbReference type="Pfam" id="PF04958">
    <property type="entry name" value="AstA"/>
    <property type="match status" value="1"/>
</dbReference>
<keyword evidence="5" id="KW-1185">Reference proteome</keyword>
<dbReference type="STRING" id="1122240.GCA_000620105_02947"/>
<gene>
    <name evidence="4" type="primary">astA</name>
    <name evidence="4" type="ORF">DAI18_01120</name>
</gene>
<sequence length="348" mass="38675">MMVIRPIGLNDLEGLMALAQKTGTGLTTLPANEDRLSRRIQRSNLSFAGMLDNADQGYVFVLEDSETGRIAGICGLEAALGLKEPWYNYRVGTMVHASQELGIYSQHETLFLSNDHTGYSELCSLFLDPDYRGHKNGPLLSKCRFMFMAQFPHLFSKIVIAEMRGYSDDEGRSPFWEALGRHFFSLDFGHADYLTGVGEKAFVAELMPKYPVYIDFLTPEAQAVIARTHDNTRPALAMLESEGLRYEGYVDIFDAGPTIQAYVGEVRAVKESRELPARIVDPMPDDAPLATWLVSNTELEHFRTILVDAPAPDLDGFYLTPAQASALRVEPGQHVRFVTLSAKEGKAA</sequence>
<dbReference type="RefSeq" id="WP_028499885.1">
    <property type="nucleotide sequence ID" value="NZ_CALFSO010000098.1"/>
</dbReference>
<dbReference type="AlphaFoldDB" id="A0A2U3THA9"/>
<reference evidence="4 5" key="1">
    <citation type="submission" date="2018-04" db="EMBL/GenBank/DDBJ databases">
        <title>Denitrifier Microvirgula.</title>
        <authorList>
            <person name="Anderson E."/>
            <person name="Jang J."/>
            <person name="Ishii S."/>
        </authorList>
    </citation>
    <scope>NUCLEOTIDE SEQUENCE [LARGE SCALE GENOMIC DNA]</scope>
    <source>
        <strain evidence="4 5">BE2.4</strain>
    </source>
</reference>
<keyword evidence="1" id="KW-0056">Arginine metabolism</keyword>
<dbReference type="NCBIfam" id="TIGR03244">
    <property type="entry name" value="arg_catab_AstA"/>
    <property type="match status" value="1"/>
</dbReference>
<dbReference type="Gene3D" id="2.40.40.20">
    <property type="match status" value="1"/>
</dbReference>
<organism evidence="4 5">
    <name type="scientific">Microvirgula aerodenitrificans</name>
    <dbReference type="NCBI Taxonomy" id="57480"/>
    <lineage>
        <taxon>Bacteria</taxon>
        <taxon>Pseudomonadati</taxon>
        <taxon>Pseudomonadota</taxon>
        <taxon>Betaproteobacteria</taxon>
        <taxon>Neisseriales</taxon>
        <taxon>Aquaspirillaceae</taxon>
        <taxon>Microvirgula</taxon>
    </lineage>
</organism>
<dbReference type="GO" id="GO:0006527">
    <property type="term" value="P:L-arginine catabolic process"/>
    <property type="evidence" value="ECO:0007669"/>
    <property type="project" value="InterPro"/>
</dbReference>
<accession>A0A2U3THA9</accession>
<dbReference type="Proteomes" id="UP000244173">
    <property type="component" value="Chromosome"/>
</dbReference>
<evidence type="ECO:0000256" key="2">
    <source>
        <dbReference type="ARBA" id="ARBA00022679"/>
    </source>
</evidence>
<dbReference type="KEGG" id="maer:DAI18_01120"/>
<evidence type="ECO:0000256" key="1">
    <source>
        <dbReference type="ARBA" id="ARBA00022503"/>
    </source>
</evidence>
<keyword evidence="2 4" id="KW-0808">Transferase</keyword>
<keyword evidence="3" id="KW-0012">Acyltransferase</keyword>
<dbReference type="InterPro" id="IPR007041">
    <property type="entry name" value="Arg_succinylTrfase_AstA/AruG"/>
</dbReference>
<dbReference type="Gene3D" id="3.40.630.30">
    <property type="match status" value="1"/>
</dbReference>
<dbReference type="PANTHER" id="PTHR30420">
    <property type="entry name" value="N-SUCCINYLARGININE DIHYDROLASE"/>
    <property type="match status" value="1"/>
</dbReference>
<dbReference type="InterPro" id="IPR017650">
    <property type="entry name" value="Arginine_N-succinylTrfase"/>
</dbReference>
<dbReference type="InterPro" id="IPR016181">
    <property type="entry name" value="Acyl_CoA_acyltransferase"/>
</dbReference>
<name>A0A2U3THA9_9NEIS</name>